<dbReference type="SUPFAM" id="SSF51998">
    <property type="entry name" value="PFL-like glycyl radical enzymes"/>
    <property type="match status" value="2"/>
</dbReference>
<dbReference type="InterPro" id="IPR027434">
    <property type="entry name" value="Homing_endonucl"/>
</dbReference>
<dbReference type="Gene3D" id="3.10.28.10">
    <property type="entry name" value="Homing endonucleases"/>
    <property type="match status" value="1"/>
</dbReference>
<evidence type="ECO:0000256" key="1">
    <source>
        <dbReference type="ARBA" id="ARBA00022813"/>
    </source>
</evidence>
<dbReference type="GO" id="GO:0009265">
    <property type="term" value="P:2'-deoxyribonucleotide biosynthetic process"/>
    <property type="evidence" value="ECO:0007669"/>
    <property type="project" value="TreeGrafter"/>
</dbReference>
<name>A0A8S5SGW1_9CAUD</name>
<keyword evidence="1" id="KW-0068">Autocatalytic cleavage</keyword>
<keyword evidence="2" id="KW-0651">Protein splicing</keyword>
<dbReference type="InterPro" id="IPR004042">
    <property type="entry name" value="Intein_endonuc_central"/>
</dbReference>
<dbReference type="InterPro" id="IPR003586">
    <property type="entry name" value="Hint_dom_C"/>
</dbReference>
<dbReference type="Pfam" id="PF13597">
    <property type="entry name" value="NRDD"/>
    <property type="match status" value="2"/>
</dbReference>
<dbReference type="InterPro" id="IPR036844">
    <property type="entry name" value="Hint_dom_sf"/>
</dbReference>
<dbReference type="GO" id="GO:0004748">
    <property type="term" value="F:ribonucleoside-diphosphate reductase activity, thioredoxin disulfide as acceptor"/>
    <property type="evidence" value="ECO:0007669"/>
    <property type="project" value="TreeGrafter"/>
</dbReference>
<dbReference type="SMART" id="SM00305">
    <property type="entry name" value="HintC"/>
    <property type="match status" value="1"/>
</dbReference>
<proteinExistence type="predicted"/>
<sequence length="962" mass="110772">MLTDKYEQYRKYANYVKKYRQESNAATASEVDANANVDSKNIATCDSEIAKREKIGYNRLMMIDKITEMWGADIAEEYIRQIESHEIYKHDETSIYPYCVSITMYPFLFYGLKSLGGKSGAPKHLDSFCGEFINLVFAIAAQFAGAVSTPEFLMYMDYFIRKDYGNDYTAHWDEIISPVIATEQKTLGQLVEDKFQQVVHSINQPAAARGYQAVFWNIAYFDEPYFKGMFDNFVFPDGSEPKWETVSFLQKRFMKWFNKERLSYELTFPVETLNLLNDGNEYVDKEWADFGAEMYSEGHSFFTYTSDSVDSLASCCFDGKQKCLTKSSDGVNYMTFEEFYNAPYTIKRNLTIFHNGNWVKGKIIRLESKGHQMYEIITANNKCIVATDNHLFPTLNGDKRMDALSINDYLMFSTKALNAPHEVDKHLTYNQGFLIGMYLDDGSMSDEENETFTTAVQLSLNEEKYSVALEKIQEAVGKNIKINLGKVYNNVYPVTIRDNDVASFIRSYVSGKYCFEKSLNMDCLLQSIEFRQGILDGYYLTDGGNSNRIYSTSKELIDNIETLCVSLGYSTIIDVSDRTGDNEVVIRGESFNRNYPVYCIRWYETYKRKQKDVHRWLNNSLFFKIKSITPIEYNNEYVYCFEMDDEDEPYFTLPNGIITHNCRLKNEVQDNTFSYTLGAGGVSTGSKGVMTININRLVQNAKRDGIDISEAVREQVKKIHKYLLAFNEIVKDNFKANLLTAYNAGYISLDKQYLTIGINGFVEGAEFLGIDISPNEQYFAYGESILKPIYEENRKARTSEAMFNTEFIPGENLGIKNAKWDKKDGYIIPRDCYNSYFYKVEDESCNLIDKFILHGKRLTKYLDGGSALHANLEEHLSKPQYQKIMEVAINTGCSYFTFNIPNTVCNDCGFITKHNLPKCPKCGSDNVDYLTRIIGYLKRVSKWSEARQKEAKTRYYDNNVNV</sequence>
<dbReference type="PANTHER" id="PTHR21075:SF0">
    <property type="entry name" value="ANAEROBIC RIBONUCLEOSIDE-TRIPHOSPHATE REDUCTASE"/>
    <property type="match status" value="1"/>
</dbReference>
<dbReference type="InterPro" id="IPR012833">
    <property type="entry name" value="NrdD"/>
</dbReference>
<dbReference type="InterPro" id="IPR030934">
    <property type="entry name" value="Intein_C"/>
</dbReference>
<dbReference type="PANTHER" id="PTHR21075">
    <property type="entry name" value="ANAEROBIC RIBONUCLEOSIDE-TRIPHOSPHATE REDUCTASE"/>
    <property type="match status" value="1"/>
</dbReference>
<organism evidence="4">
    <name type="scientific">Siphoviridae sp. ctBCr48</name>
    <dbReference type="NCBI Taxonomy" id="2827802"/>
    <lineage>
        <taxon>Viruses</taxon>
        <taxon>Duplodnaviria</taxon>
        <taxon>Heunggongvirae</taxon>
        <taxon>Uroviricota</taxon>
        <taxon>Caudoviricetes</taxon>
    </lineage>
</organism>
<reference evidence="4" key="1">
    <citation type="journal article" date="2021" name="Proc. Natl. Acad. Sci. U.S.A.">
        <title>A Catalog of Tens of Thousands of Viruses from Human Metagenomes Reveals Hidden Associations with Chronic Diseases.</title>
        <authorList>
            <person name="Tisza M.J."/>
            <person name="Buck C.B."/>
        </authorList>
    </citation>
    <scope>NUCLEOTIDE SEQUENCE</scope>
    <source>
        <strain evidence="4">CtBCr48</strain>
    </source>
</reference>
<accession>A0A8S5SGW1</accession>
<dbReference type="GO" id="GO:0008998">
    <property type="term" value="F:ribonucleoside-triphosphate reductase (thioredoxin) activity"/>
    <property type="evidence" value="ECO:0007669"/>
    <property type="project" value="InterPro"/>
</dbReference>
<dbReference type="Gene3D" id="3.20.70.20">
    <property type="match status" value="2"/>
</dbReference>
<dbReference type="PROSITE" id="PS50818">
    <property type="entry name" value="INTEIN_C_TER"/>
    <property type="match status" value="1"/>
</dbReference>
<dbReference type="GO" id="GO:0004519">
    <property type="term" value="F:endonuclease activity"/>
    <property type="evidence" value="ECO:0007669"/>
    <property type="project" value="InterPro"/>
</dbReference>
<dbReference type="SUPFAM" id="SSF51294">
    <property type="entry name" value="Hedgehog/intein (Hint) domain"/>
    <property type="match status" value="1"/>
</dbReference>
<dbReference type="PROSITE" id="PS50819">
    <property type="entry name" value="INTEIN_ENDONUCLEASE"/>
    <property type="match status" value="1"/>
</dbReference>
<dbReference type="EMBL" id="BK032595">
    <property type="protein sequence ID" value="DAF50249.1"/>
    <property type="molecule type" value="Genomic_DNA"/>
</dbReference>
<protein>
    <submittedName>
        <fullName evidence="4">Anaerobic ribonucleoside triphosphate reductase</fullName>
    </submittedName>
</protein>
<dbReference type="GO" id="GO:0006260">
    <property type="term" value="P:DNA replication"/>
    <property type="evidence" value="ECO:0007669"/>
    <property type="project" value="InterPro"/>
</dbReference>
<evidence type="ECO:0000313" key="4">
    <source>
        <dbReference type="EMBL" id="DAF50249.1"/>
    </source>
</evidence>
<feature type="domain" description="DOD-type homing endonuclease" evidence="3">
    <location>
        <begin position="434"/>
        <end position="569"/>
    </location>
</feature>
<evidence type="ECO:0000256" key="2">
    <source>
        <dbReference type="ARBA" id="ARBA00023000"/>
    </source>
</evidence>
<evidence type="ECO:0000259" key="3">
    <source>
        <dbReference type="PROSITE" id="PS50819"/>
    </source>
</evidence>